<dbReference type="AlphaFoldDB" id="A0A6C0KSF1"/>
<dbReference type="Pfam" id="PF13482">
    <property type="entry name" value="RNase_H_2"/>
    <property type="match status" value="1"/>
</dbReference>
<reference evidence="2" key="1">
    <citation type="journal article" date="2020" name="Nature">
        <title>Giant virus diversity and host interactions through global metagenomics.</title>
        <authorList>
            <person name="Schulz F."/>
            <person name="Roux S."/>
            <person name="Paez-Espino D."/>
            <person name="Jungbluth S."/>
            <person name="Walsh D.A."/>
            <person name="Denef V.J."/>
            <person name="McMahon K.D."/>
            <person name="Konstantinidis K.T."/>
            <person name="Eloe-Fadrosh E.A."/>
            <person name="Kyrpides N.C."/>
            <person name="Woyke T."/>
        </authorList>
    </citation>
    <scope>NUCLEOTIDE SEQUENCE</scope>
    <source>
        <strain evidence="2">GVMAG-S-3300013014-136</strain>
    </source>
</reference>
<dbReference type="InterPro" id="IPR038720">
    <property type="entry name" value="YprB_RNase_H-like_dom"/>
</dbReference>
<proteinExistence type="predicted"/>
<dbReference type="EMBL" id="MN740961">
    <property type="protein sequence ID" value="QHU20076.1"/>
    <property type="molecule type" value="Genomic_DNA"/>
</dbReference>
<organism evidence="2">
    <name type="scientific">viral metagenome</name>
    <dbReference type="NCBI Taxonomy" id="1070528"/>
    <lineage>
        <taxon>unclassified sequences</taxon>
        <taxon>metagenomes</taxon>
        <taxon>organismal metagenomes</taxon>
    </lineage>
</organism>
<evidence type="ECO:0000259" key="1">
    <source>
        <dbReference type="Pfam" id="PF13482"/>
    </source>
</evidence>
<name>A0A6C0KSF1_9ZZZZ</name>
<protein>
    <recommendedName>
        <fullName evidence="1">YprB ribonuclease H-like domain-containing protein</fullName>
    </recommendedName>
</protein>
<accession>A0A6C0KSF1</accession>
<feature type="domain" description="YprB ribonuclease H-like" evidence="1">
    <location>
        <begin position="381"/>
        <end position="551"/>
    </location>
</feature>
<evidence type="ECO:0000313" key="2">
    <source>
        <dbReference type="EMBL" id="QHU20076.1"/>
    </source>
</evidence>
<sequence length="558" mass="65374">MDSNDNDWVTPSSIRNYILDDTLCDWLETKKDEFRPEVNPAIEKIMHEGIQYEEQVLTFLKEKYGTENVKTVAKNSADLYNTLKYEQTLSYMKEKVPIIYQGVLVHFGKKIGGICDLLVLSTFFNKIVGDNQGIAFINDKREHYVVIDIKCSRLSLTKDGIHLQNSRNYTFYKGQLYMYTEALKHMQNYDPIHAYILGNGWEFTRDGQKTIGNNALQRMAKIDFHYNDNFIISRVDEALAWVRRVRSYGDTWLIFPPSIPELRPNMKVQSAKWQHVKKDIAEKQEDVTLLYQCGEKKRVLTDEQSIDSWKNVRSVNLNVKSRKIRKSIDRSVTVNCSENFVISPRRFSQIAKKQLVPHKNELYVDYETFYHRDTHGDITSLDLGETVTYMIGCGFVRNNTWTFKTYILDSLLETCKENFFNLWLADIREKEDIQIYSWGPTEKNLFEKVTGNKDVFTECKYTDLLKVFRDESVAVTGLHGYSLKNIAKAMHKGGCITTIWPENNEVKNGLDAMQEGKRLYLELSKEERYEKLQSVTKYNEVDCKVMWEIVSYFRENHF</sequence>